<evidence type="ECO:0000256" key="1">
    <source>
        <dbReference type="SAM" id="SignalP"/>
    </source>
</evidence>
<comment type="caution">
    <text evidence="2">The sequence shown here is derived from an EMBL/GenBank/DDBJ whole genome shotgun (WGS) entry which is preliminary data.</text>
</comment>
<protein>
    <submittedName>
        <fullName evidence="2">Uncharacterized protein</fullName>
    </submittedName>
</protein>
<proteinExistence type="predicted"/>
<dbReference type="AlphaFoldDB" id="A0A8J2LJW3"/>
<feature type="signal peptide" evidence="1">
    <location>
        <begin position="1"/>
        <end position="29"/>
    </location>
</feature>
<accession>A0A8J2LJW3</accession>
<keyword evidence="3" id="KW-1185">Reference proteome</keyword>
<reference evidence="2" key="1">
    <citation type="submission" date="2021-06" db="EMBL/GenBank/DDBJ databases">
        <authorList>
            <person name="Hodson N. C."/>
            <person name="Mongue J. A."/>
            <person name="Jaron S. K."/>
        </authorList>
    </citation>
    <scope>NUCLEOTIDE SEQUENCE</scope>
</reference>
<name>A0A8J2LJW3_9HEXA</name>
<gene>
    <name evidence="2" type="ORF">AFUS01_LOCUS46104</name>
</gene>
<organism evidence="2 3">
    <name type="scientific">Allacma fusca</name>
    <dbReference type="NCBI Taxonomy" id="39272"/>
    <lineage>
        <taxon>Eukaryota</taxon>
        <taxon>Metazoa</taxon>
        <taxon>Ecdysozoa</taxon>
        <taxon>Arthropoda</taxon>
        <taxon>Hexapoda</taxon>
        <taxon>Collembola</taxon>
        <taxon>Symphypleona</taxon>
        <taxon>Sminthuridae</taxon>
        <taxon>Allacma</taxon>
    </lineage>
</organism>
<feature type="chain" id="PRO_5035188321" evidence="1">
    <location>
        <begin position="30"/>
        <end position="129"/>
    </location>
</feature>
<dbReference type="EMBL" id="CAJVCH010571202">
    <property type="protein sequence ID" value="CAG7836913.1"/>
    <property type="molecule type" value="Genomic_DNA"/>
</dbReference>
<sequence length="129" mass="13815">MLNSMAKINTFLVIVSWVLVAAIIGSCDAQTAPPPSPPPTTKNASSEKPVVVKPLLIRALKKPVTTKEKCPSIKCAPSPKGLKCVPKFEKKDKCCPVWTCLAKNGDTSTFYGANMVKSSTTTTTFTKKS</sequence>
<evidence type="ECO:0000313" key="2">
    <source>
        <dbReference type="EMBL" id="CAG7836913.1"/>
    </source>
</evidence>
<keyword evidence="1" id="KW-0732">Signal</keyword>
<dbReference type="Proteomes" id="UP000708208">
    <property type="component" value="Unassembled WGS sequence"/>
</dbReference>
<evidence type="ECO:0000313" key="3">
    <source>
        <dbReference type="Proteomes" id="UP000708208"/>
    </source>
</evidence>
<dbReference type="PROSITE" id="PS51257">
    <property type="entry name" value="PROKAR_LIPOPROTEIN"/>
    <property type="match status" value="1"/>
</dbReference>